<protein>
    <recommendedName>
        <fullName evidence="4">Cleavage and polyadenylation specificity factor subunit 2</fullName>
    </recommendedName>
    <alternativeName>
        <fullName evidence="4">Cleavage and polyadenylation specificity factor 100 kDa subunit</fullName>
    </alternativeName>
</protein>
<dbReference type="InterPro" id="IPR025069">
    <property type="entry name" value="Cpsf2_C"/>
</dbReference>
<comment type="similarity">
    <text evidence="4">Belongs to the metallo-beta-lactamase superfamily. RNA-metabolizing metallo-beta-lactamase-like family. CPSF2/YSH1 subfamily.</text>
</comment>
<accession>A0ABD3P8P8</accession>
<dbReference type="GO" id="GO:0005634">
    <property type="term" value="C:nucleus"/>
    <property type="evidence" value="ECO:0007669"/>
    <property type="project" value="UniProtKB-SubCell"/>
</dbReference>
<name>A0ABD3P8P8_9STRA</name>
<evidence type="ECO:0000256" key="1">
    <source>
        <dbReference type="ARBA" id="ARBA00004123"/>
    </source>
</evidence>
<dbReference type="Pfam" id="PF16661">
    <property type="entry name" value="Lactamase_B_6"/>
    <property type="match status" value="1"/>
</dbReference>
<dbReference type="Pfam" id="PF10996">
    <property type="entry name" value="Beta-Casp"/>
    <property type="match status" value="1"/>
</dbReference>
<dbReference type="Gene3D" id="3.40.50.10890">
    <property type="match status" value="1"/>
</dbReference>
<dbReference type="Proteomes" id="UP001516023">
    <property type="component" value="Unassembled WGS sequence"/>
</dbReference>
<evidence type="ECO:0000256" key="2">
    <source>
        <dbReference type="ARBA" id="ARBA00022664"/>
    </source>
</evidence>
<feature type="region of interest" description="Disordered" evidence="5">
    <location>
        <begin position="761"/>
        <end position="782"/>
    </location>
</feature>
<dbReference type="InterPro" id="IPR001279">
    <property type="entry name" value="Metallo-B-lactamas"/>
</dbReference>
<comment type="subcellular location">
    <subcellularLocation>
        <location evidence="1 4">Nucleus</location>
    </subcellularLocation>
</comment>
<feature type="region of interest" description="Disordered" evidence="5">
    <location>
        <begin position="1"/>
        <end position="45"/>
    </location>
</feature>
<proteinExistence type="inferred from homology"/>
<feature type="compositionally biased region" description="Acidic residues" evidence="5">
    <location>
        <begin position="26"/>
        <end position="40"/>
    </location>
</feature>
<evidence type="ECO:0000313" key="8">
    <source>
        <dbReference type="Proteomes" id="UP001516023"/>
    </source>
</evidence>
<dbReference type="SMART" id="SM01027">
    <property type="entry name" value="Beta-Casp"/>
    <property type="match status" value="1"/>
</dbReference>
<dbReference type="Gene3D" id="3.60.15.10">
    <property type="entry name" value="Ribonuclease Z/Hydroxyacylglutathione hydrolase-like"/>
    <property type="match status" value="1"/>
</dbReference>
<dbReference type="InterPro" id="IPR022712">
    <property type="entry name" value="Beta_Casp"/>
</dbReference>
<dbReference type="EMBL" id="JABMIG020000236">
    <property type="protein sequence ID" value="KAL3784445.1"/>
    <property type="molecule type" value="Genomic_DNA"/>
</dbReference>
<feature type="domain" description="Beta-Casp" evidence="6">
    <location>
        <begin position="351"/>
        <end position="480"/>
    </location>
</feature>
<evidence type="ECO:0000259" key="6">
    <source>
        <dbReference type="SMART" id="SM01027"/>
    </source>
</evidence>
<dbReference type="GO" id="GO:0003723">
    <property type="term" value="F:RNA binding"/>
    <property type="evidence" value="ECO:0007669"/>
    <property type="project" value="UniProtKB-KW"/>
</dbReference>
<comment type="caution">
    <text evidence="7">The sequence shown here is derived from an EMBL/GenBank/DDBJ whole genome shotgun (WGS) entry which is preliminary data.</text>
</comment>
<evidence type="ECO:0000256" key="5">
    <source>
        <dbReference type="SAM" id="MobiDB-lite"/>
    </source>
</evidence>
<feature type="region of interest" description="Disordered" evidence="5">
    <location>
        <begin position="599"/>
        <end position="634"/>
    </location>
</feature>
<feature type="compositionally biased region" description="Basic and acidic residues" evidence="5">
    <location>
        <begin position="116"/>
        <end position="140"/>
    </location>
</feature>
<evidence type="ECO:0000256" key="3">
    <source>
        <dbReference type="ARBA" id="ARBA00023242"/>
    </source>
</evidence>
<keyword evidence="8" id="KW-1185">Reference proteome</keyword>
<feature type="compositionally biased region" description="Low complexity" evidence="5">
    <location>
        <begin position="611"/>
        <end position="630"/>
    </location>
</feature>
<evidence type="ECO:0000256" key="4">
    <source>
        <dbReference type="RuleBase" id="RU365006"/>
    </source>
</evidence>
<keyword evidence="4" id="KW-0694">RNA-binding</keyword>
<gene>
    <name evidence="7" type="ORF">HJC23_002489</name>
</gene>
<keyword evidence="2 4" id="KW-0507">mRNA processing</keyword>
<sequence>MLRITPIYGSSLSNSVKTGHDTNSNGDDDDDENDGNDDPLEWLSSPVPSCTLVEYAGMKLLLNAGWDESLPSRGGAGGHSPPAPEELPDVDAVLITDSTLSSLGALPLYFGASKDSKWGRRPRCRDGRVHSHGTAGDRRKSNPPFLATYPTVKMGQMTLYDHHASLSLDGCNPGYSLEDVDAVFSKDSFVTLKYSQTFYLPLDDADRGSADKAKKATKSKLLAVTPHLAGHVVGGCYYVLKRLADDTQVILAPTYHHAKEKHLAGCTLHKFGVNADALLTMPGGARGLLGRLYQPPPANKSNQSIIHYNKGKPILSPPMGNRSEAELIESIMAALRRDGNVLLPVDASGRVLELLLVLDRHWERQRLSGAYNLCWVGPMAYNTIEFARSQLEWMAEPLGAQFDSQRGHPYALKSVRICSSVSELEGVMERSNGNPTVVLASGPTLDHGPARDLLLKWGDNPDNLVLITDSTRCVPRGDVWFAHQGERPDKAAKEERRVLQEENETDDKLVGEAILPSDVSSYTTASQLLYQWCLAKAGGEEMADVVAIDVHVPHRAALAGAELKAFLAEEEAERVRIQAEAEKKAMMQEIEQAKGRLRLGEDEATGGAGSRSGVTGTSVSKGAGSGSTVGRPKKKSRFDQNLFIKFSKPIHSEYLTCIRTILFSCSHKHRITVLSVIIAFVHVREEAVGIGQPDSVAKYGIGESVGRAGDVVEDDYGISVKAESFVDIVTGVDPSKFSGGTGRIGEEVMRRGLGFGADGRPVLASSGGRPGETSENANDGVEDESGINEKMLEVADLSNGKGIVKGRNGRPPIKISTTPRKLEVLAEVSYIPLEGRVDARAARQSVRALQPRHLIVIGGPKANSKVLSDALGTMGLSDNKRDDEALTFAPADGDTVELTVGHAAYSVRLVDTPYMSQREKEAMELADTEIEPIEPYEAKIGECSVSLVDLVATGKKWAVDGSVVLAPRLQKSALNQSSLMLSTREVLLTDLRAEVTALGMKAEYGALSGYSQLIVNGKIYVRKDNITGKLDIEGPLCEDFYHVRSVVCGQYVTLTS</sequence>
<feature type="compositionally biased region" description="Polar residues" evidence="5">
    <location>
        <begin position="8"/>
        <end position="17"/>
    </location>
</feature>
<dbReference type="PANTHER" id="PTHR45922">
    <property type="entry name" value="CLEAVAGE AND POLYADENYLATION SPECIFICITY FACTOR SUBUNIT 2"/>
    <property type="match status" value="1"/>
</dbReference>
<dbReference type="InterPro" id="IPR027075">
    <property type="entry name" value="CPSF2"/>
</dbReference>
<reference evidence="7 8" key="1">
    <citation type="journal article" date="2020" name="G3 (Bethesda)">
        <title>Improved Reference Genome for Cyclotella cryptica CCMP332, a Model for Cell Wall Morphogenesis, Salinity Adaptation, and Lipid Production in Diatoms (Bacillariophyta).</title>
        <authorList>
            <person name="Roberts W.R."/>
            <person name="Downey K.M."/>
            <person name="Ruck E.C."/>
            <person name="Traller J.C."/>
            <person name="Alverson A.J."/>
        </authorList>
    </citation>
    <scope>NUCLEOTIDE SEQUENCE [LARGE SCALE GENOMIC DNA]</scope>
    <source>
        <strain evidence="7 8">CCMP332</strain>
    </source>
</reference>
<keyword evidence="3 4" id="KW-0539">Nucleus</keyword>
<dbReference type="InterPro" id="IPR036866">
    <property type="entry name" value="RibonucZ/Hydroxyglut_hydro"/>
</dbReference>
<dbReference type="GO" id="GO:0006397">
    <property type="term" value="P:mRNA processing"/>
    <property type="evidence" value="ECO:0007669"/>
    <property type="project" value="UniProtKB-KW"/>
</dbReference>
<dbReference type="AlphaFoldDB" id="A0ABD3P8P8"/>
<dbReference type="Pfam" id="PF13299">
    <property type="entry name" value="CPSF100_C"/>
    <property type="match status" value="1"/>
</dbReference>
<organism evidence="7 8">
    <name type="scientific">Cyclotella cryptica</name>
    <dbReference type="NCBI Taxonomy" id="29204"/>
    <lineage>
        <taxon>Eukaryota</taxon>
        <taxon>Sar</taxon>
        <taxon>Stramenopiles</taxon>
        <taxon>Ochrophyta</taxon>
        <taxon>Bacillariophyta</taxon>
        <taxon>Coscinodiscophyceae</taxon>
        <taxon>Thalassiosirophycidae</taxon>
        <taxon>Stephanodiscales</taxon>
        <taxon>Stephanodiscaceae</taxon>
        <taxon>Cyclotella</taxon>
    </lineage>
</organism>
<evidence type="ECO:0000313" key="7">
    <source>
        <dbReference type="EMBL" id="KAL3784445.1"/>
    </source>
</evidence>
<feature type="region of interest" description="Disordered" evidence="5">
    <location>
        <begin position="116"/>
        <end position="142"/>
    </location>
</feature>
<dbReference type="PANTHER" id="PTHR45922:SF1">
    <property type="entry name" value="CLEAVAGE AND POLYADENYLATION SPECIFICITY FACTOR SUBUNIT 2"/>
    <property type="match status" value="1"/>
</dbReference>
<dbReference type="SUPFAM" id="SSF56281">
    <property type="entry name" value="Metallo-hydrolase/oxidoreductase"/>
    <property type="match status" value="1"/>
</dbReference>